<feature type="compositionally biased region" description="Basic and acidic residues" evidence="1">
    <location>
        <begin position="11"/>
        <end position="20"/>
    </location>
</feature>
<protein>
    <submittedName>
        <fullName evidence="2">Uncharacterized protein</fullName>
    </submittedName>
</protein>
<proteinExistence type="predicted"/>
<name>A0A212LE24_9HYPH</name>
<dbReference type="EMBL" id="FMJD01000007">
    <property type="protein sequence ID" value="SCM75609.1"/>
    <property type="molecule type" value="Genomic_DNA"/>
</dbReference>
<feature type="region of interest" description="Disordered" evidence="1">
    <location>
        <begin position="1"/>
        <end position="48"/>
    </location>
</feature>
<gene>
    <name evidence="2" type="ORF">KL86PLE_30056</name>
</gene>
<accession>A0A212LE24</accession>
<evidence type="ECO:0000313" key="2">
    <source>
        <dbReference type="EMBL" id="SCM75609.1"/>
    </source>
</evidence>
<sequence length="66" mass="7498">MKLSTRPRTRMRSEGSRSEKVNGGSVREGQGQGAVSPPRKDEMFSRDNRKVRSGYIFSRTAGRWKP</sequence>
<reference evidence="2" key="1">
    <citation type="submission" date="2016-08" db="EMBL/GenBank/DDBJ databases">
        <authorList>
            <person name="Seilhamer J.J."/>
        </authorList>
    </citation>
    <scope>NUCLEOTIDE SEQUENCE</scope>
    <source>
        <strain evidence="2">86</strain>
    </source>
</reference>
<feature type="compositionally biased region" description="Basic residues" evidence="1">
    <location>
        <begin position="1"/>
        <end position="10"/>
    </location>
</feature>
<evidence type="ECO:0000256" key="1">
    <source>
        <dbReference type="SAM" id="MobiDB-lite"/>
    </source>
</evidence>
<dbReference type="AlphaFoldDB" id="A0A212LE24"/>
<organism evidence="2">
    <name type="scientific">uncultured Pleomorphomonas sp</name>
    <dbReference type="NCBI Taxonomy" id="442121"/>
    <lineage>
        <taxon>Bacteria</taxon>
        <taxon>Pseudomonadati</taxon>
        <taxon>Pseudomonadota</taxon>
        <taxon>Alphaproteobacteria</taxon>
        <taxon>Hyphomicrobiales</taxon>
        <taxon>Pleomorphomonadaceae</taxon>
        <taxon>Pleomorphomonas</taxon>
        <taxon>environmental samples</taxon>
    </lineage>
</organism>
<feature type="compositionally biased region" description="Basic and acidic residues" evidence="1">
    <location>
        <begin position="38"/>
        <end position="48"/>
    </location>
</feature>